<evidence type="ECO:0000313" key="3">
    <source>
        <dbReference type="Proteomes" id="UP000682733"/>
    </source>
</evidence>
<evidence type="ECO:0000313" key="2">
    <source>
        <dbReference type="EMBL" id="CAF4319762.1"/>
    </source>
</evidence>
<organism evidence="2 3">
    <name type="scientific">Didymodactylos carnosus</name>
    <dbReference type="NCBI Taxonomy" id="1234261"/>
    <lineage>
        <taxon>Eukaryota</taxon>
        <taxon>Metazoa</taxon>
        <taxon>Spiralia</taxon>
        <taxon>Gnathifera</taxon>
        <taxon>Rotifera</taxon>
        <taxon>Eurotatoria</taxon>
        <taxon>Bdelloidea</taxon>
        <taxon>Philodinida</taxon>
        <taxon>Philodinidae</taxon>
        <taxon>Didymodactylos</taxon>
    </lineage>
</organism>
<accession>A0A8S2U0V5</accession>
<proteinExistence type="predicted"/>
<dbReference type="EMBL" id="CAJNOK010037705">
    <property type="protein sequence ID" value="CAF1532534.1"/>
    <property type="molecule type" value="Genomic_DNA"/>
</dbReference>
<reference evidence="2" key="1">
    <citation type="submission" date="2021-02" db="EMBL/GenBank/DDBJ databases">
        <authorList>
            <person name="Nowell W R."/>
        </authorList>
    </citation>
    <scope>NUCLEOTIDE SEQUENCE</scope>
</reference>
<dbReference type="Proteomes" id="UP000677228">
    <property type="component" value="Unassembled WGS sequence"/>
</dbReference>
<dbReference type="Proteomes" id="UP000682733">
    <property type="component" value="Unassembled WGS sequence"/>
</dbReference>
<name>A0A8S2U0V5_9BILA</name>
<sequence>EFVSEADGEKHVSSFYDIFPDIKSLAESYSVQRCGTNAADCNDHELAKFIEEQFYILIDTTKDQNDPFVR</sequence>
<feature type="non-terminal residue" evidence="2">
    <location>
        <position position="1"/>
    </location>
</feature>
<gene>
    <name evidence="1" type="ORF">OVA965_LOCUS38329</name>
    <name evidence="2" type="ORF">TMI583_LOCUS39507</name>
</gene>
<comment type="caution">
    <text evidence="2">The sequence shown here is derived from an EMBL/GenBank/DDBJ whole genome shotgun (WGS) entry which is preliminary data.</text>
</comment>
<evidence type="ECO:0000313" key="1">
    <source>
        <dbReference type="EMBL" id="CAF1532534.1"/>
    </source>
</evidence>
<dbReference type="EMBL" id="CAJOBA010059954">
    <property type="protein sequence ID" value="CAF4319762.1"/>
    <property type="molecule type" value="Genomic_DNA"/>
</dbReference>
<protein>
    <submittedName>
        <fullName evidence="2">Uncharacterized protein</fullName>
    </submittedName>
</protein>
<dbReference type="AlphaFoldDB" id="A0A8S2U0V5"/>